<evidence type="ECO:0000313" key="2">
    <source>
        <dbReference type="Proteomes" id="UP001605989"/>
    </source>
</evidence>
<keyword evidence="2" id="KW-1185">Reference proteome</keyword>
<dbReference type="EMBL" id="JBIEKR010000012">
    <property type="protein sequence ID" value="MFG6273969.1"/>
    <property type="molecule type" value="Genomic_DNA"/>
</dbReference>
<name>A0ABW7DRG1_9FIRM</name>
<dbReference type="RefSeq" id="WP_113855552.1">
    <property type="nucleotide sequence ID" value="NZ_CP011940.1"/>
</dbReference>
<organism evidence="1 2">
    <name type="scientific">Megasphaera hexanoica</name>
    <dbReference type="NCBI Taxonomy" id="1675036"/>
    <lineage>
        <taxon>Bacteria</taxon>
        <taxon>Bacillati</taxon>
        <taxon>Bacillota</taxon>
        <taxon>Negativicutes</taxon>
        <taxon>Veillonellales</taxon>
        <taxon>Veillonellaceae</taxon>
        <taxon>Megasphaera</taxon>
    </lineage>
</organism>
<gene>
    <name evidence="1" type="ORF">ACGTZG_12320</name>
</gene>
<accession>A0ABW7DRG1</accession>
<dbReference type="Proteomes" id="UP001605989">
    <property type="component" value="Unassembled WGS sequence"/>
</dbReference>
<reference evidence="1 2" key="1">
    <citation type="submission" date="2024-10" db="EMBL/GenBank/DDBJ databases">
        <authorList>
            <person name="Sang B.-I."/>
            <person name="Prabhaharan D."/>
        </authorList>
    </citation>
    <scope>NUCLEOTIDE SEQUENCE [LARGE SCALE GENOMIC DNA]</scope>
    <source>
        <strain evidence="1 2">MH</strain>
    </source>
</reference>
<proteinExistence type="predicted"/>
<evidence type="ECO:0000313" key="1">
    <source>
        <dbReference type="EMBL" id="MFG6273969.1"/>
    </source>
</evidence>
<comment type="caution">
    <text evidence="1">The sequence shown here is derived from an EMBL/GenBank/DDBJ whole genome shotgun (WGS) entry which is preliminary data.</text>
</comment>
<protein>
    <submittedName>
        <fullName evidence="1">Uncharacterized protein</fullName>
    </submittedName>
</protein>
<sequence>MMNRFRQIANEITAILEDEFPDMTWKSAVLGPAYPKTLTGYVCCDTITFDPFTKSKKQASATFTIEVICPNPKEKADNTQYIEDLAMEINDVLTENKTIDGWADDSRVEKIVFATPAGRPEIGIAIFTFTVEYEE</sequence>